<proteinExistence type="predicted"/>
<protein>
    <submittedName>
        <fullName evidence="2">Uncharacterized protein</fullName>
    </submittedName>
</protein>
<evidence type="ECO:0000256" key="1">
    <source>
        <dbReference type="SAM" id="MobiDB-lite"/>
    </source>
</evidence>
<sequence length="146" mass="15817">MRSGSTRNADAGRQPLSAVGLLSGPGPAGAQPHRGVILTAEQRDQLQQLRNQLTESDLMNWSEYFRRLAFERARNRAMAQALNAQQQVQAHMRGIVPAAIREEEEEIVMDPFSNADNDNNGSPDEGGGGASADIDPSIHHEDSNAS</sequence>
<dbReference type="AlphaFoldDB" id="A0A3P7HDT4"/>
<name>A0A3P7HDT4_TOXCA</name>
<feature type="region of interest" description="Disordered" evidence="1">
    <location>
        <begin position="1"/>
        <end position="33"/>
    </location>
</feature>
<feature type="region of interest" description="Disordered" evidence="1">
    <location>
        <begin position="103"/>
        <end position="146"/>
    </location>
</feature>
<evidence type="ECO:0000313" key="2">
    <source>
        <dbReference type="EMBL" id="VDM33188.1"/>
    </source>
</evidence>
<organism evidence="2">
    <name type="scientific">Toxocara canis</name>
    <name type="common">Canine roundworm</name>
    <dbReference type="NCBI Taxonomy" id="6265"/>
    <lineage>
        <taxon>Eukaryota</taxon>
        <taxon>Metazoa</taxon>
        <taxon>Ecdysozoa</taxon>
        <taxon>Nematoda</taxon>
        <taxon>Chromadorea</taxon>
        <taxon>Rhabditida</taxon>
        <taxon>Spirurina</taxon>
        <taxon>Ascaridomorpha</taxon>
        <taxon>Ascaridoidea</taxon>
        <taxon>Toxocaridae</taxon>
        <taxon>Toxocara</taxon>
    </lineage>
</organism>
<reference evidence="2" key="1">
    <citation type="submission" date="2018-11" db="EMBL/GenBank/DDBJ databases">
        <authorList>
            <consortium name="Pathogen Informatics"/>
        </authorList>
    </citation>
    <scope>NUCLEOTIDE SEQUENCE [LARGE SCALE GENOMIC DNA]</scope>
</reference>
<dbReference type="EMBL" id="UYWY01009883">
    <property type="protein sequence ID" value="VDM33188.1"/>
    <property type="molecule type" value="Genomic_DNA"/>
</dbReference>
<feature type="compositionally biased region" description="Basic and acidic residues" evidence="1">
    <location>
        <begin position="136"/>
        <end position="146"/>
    </location>
</feature>
<accession>A0A3P7HDT4</accession>
<gene>
    <name evidence="2" type="ORF">TCNE_LOCUS4930</name>
</gene>